<proteinExistence type="predicted"/>
<dbReference type="AlphaFoldDB" id="A0A5C0UJI1"/>
<geneLocation type="plasmid" evidence="1 2">
    <name>unnamed</name>
</geneLocation>
<gene>
    <name evidence="1" type="ORF">FZC37_03105</name>
</gene>
<protein>
    <submittedName>
        <fullName evidence="1">Type VI secretion system baseplate subunit TssG</fullName>
    </submittedName>
</protein>
<dbReference type="KEGG" id="snay:FZC37_03105"/>
<dbReference type="PANTHER" id="PTHR35564">
    <property type="match status" value="1"/>
</dbReference>
<reference evidence="1 2" key="1">
    <citation type="submission" date="2019-08" db="EMBL/GenBank/DDBJ databases">
        <title>Highly reduced genomes of protist endosymbionts show evolutionary convergence.</title>
        <authorList>
            <person name="George E."/>
            <person name="Husnik F."/>
            <person name="Tashyreva D."/>
            <person name="Prokopchuk G."/>
            <person name="Horak A."/>
            <person name="Kwong W.K."/>
            <person name="Lukes J."/>
            <person name="Keeling P.J."/>
        </authorList>
    </citation>
    <scope>NUCLEOTIDE SEQUENCE [LARGE SCALE GENOMIC DNA]</scope>
    <source>
        <strain evidence="1">1621</strain>
        <plasmid evidence="1 2">unnamed</plasmid>
    </source>
</reference>
<name>A0A5C0UJI1_9RICK</name>
<evidence type="ECO:0000313" key="1">
    <source>
        <dbReference type="EMBL" id="QEK39910.1"/>
    </source>
</evidence>
<keyword evidence="1" id="KW-0614">Plasmid</keyword>
<sequence length="333" mass="38080">MISIKTCKAEKYFSDDLDFESLVKYLELFRSTQEQGCEIKFSCYLKSRLDHNGIANISYFHDARGVGKHTYNISSSMLSLIGSNGVFPSHYTDFAIAKKKEGDASLSDFLDIFYNRIMTLLYRVIKWNDLYLNFQQCLLGSKKQTPRLVSEISSYIGIKYNDTTKPLHILLGYGGGFAFKTRPAFFIKAMLSEILDSEVDLRQFIPLVIPLKDEQKAILGRQNSILGVSFYIGSNIYLYQNKILIKINHLNLNQYEKIYSSLQMKNSKVINILNVYLGYKSKYEIQFDVDASHQVNQLSGNHPAILGKMAWCRSAQISYPTSCTNKELSTLEL</sequence>
<dbReference type="InterPro" id="IPR010732">
    <property type="entry name" value="T6SS_TssG-like"/>
</dbReference>
<evidence type="ECO:0000313" key="2">
    <source>
        <dbReference type="Proteomes" id="UP000323844"/>
    </source>
</evidence>
<dbReference type="Pfam" id="PF06996">
    <property type="entry name" value="T6SS_TssG"/>
    <property type="match status" value="1"/>
</dbReference>
<dbReference type="Proteomes" id="UP000323844">
    <property type="component" value="Plasmid unnamed"/>
</dbReference>
<keyword evidence="2" id="KW-1185">Reference proteome</keyword>
<dbReference type="OrthoDB" id="1523296at2"/>
<organism evidence="1 2">
    <name type="scientific">Candidatus Sneabacter namystus</name>
    <dbReference type="NCBI Taxonomy" id="2601646"/>
    <lineage>
        <taxon>Bacteria</taxon>
        <taxon>Pseudomonadati</taxon>
        <taxon>Pseudomonadota</taxon>
        <taxon>Alphaproteobacteria</taxon>
        <taxon>Rickettsiales</taxon>
        <taxon>Rickettsiaceae</taxon>
        <taxon>Rickettsieae</taxon>
        <taxon>Candidatus Sneabacter</taxon>
    </lineage>
</organism>
<dbReference type="PANTHER" id="PTHR35564:SF4">
    <property type="entry name" value="CYTOPLASMIC PROTEIN"/>
    <property type="match status" value="1"/>
</dbReference>
<dbReference type="EMBL" id="CP043313">
    <property type="protein sequence ID" value="QEK39910.1"/>
    <property type="molecule type" value="Genomic_DNA"/>
</dbReference>
<accession>A0A5C0UJI1</accession>
<dbReference type="RefSeq" id="WP_148952271.1">
    <property type="nucleotide sequence ID" value="NZ_CP043313.1"/>
</dbReference>